<dbReference type="InterPro" id="IPR003035">
    <property type="entry name" value="RWP-RK_dom"/>
</dbReference>
<evidence type="ECO:0000256" key="5">
    <source>
        <dbReference type="SAM" id="MobiDB-lite"/>
    </source>
</evidence>
<comment type="caution">
    <text evidence="7">The sequence shown here is derived from an EMBL/GenBank/DDBJ whole genome shotgun (WGS) entry which is preliminary data.</text>
</comment>
<protein>
    <recommendedName>
        <fullName evidence="6">RWP-RK domain-containing protein</fullName>
    </recommendedName>
</protein>
<keyword evidence="2" id="KW-0238">DNA-binding</keyword>
<organism evidence="7 8">
    <name type="scientific">Phytophthora oleae</name>
    <dbReference type="NCBI Taxonomy" id="2107226"/>
    <lineage>
        <taxon>Eukaryota</taxon>
        <taxon>Sar</taxon>
        <taxon>Stramenopiles</taxon>
        <taxon>Oomycota</taxon>
        <taxon>Peronosporomycetes</taxon>
        <taxon>Peronosporales</taxon>
        <taxon>Peronosporaceae</taxon>
        <taxon>Phytophthora</taxon>
    </lineage>
</organism>
<dbReference type="Proteomes" id="UP001632037">
    <property type="component" value="Unassembled WGS sequence"/>
</dbReference>
<evidence type="ECO:0000313" key="7">
    <source>
        <dbReference type="EMBL" id="KAL3659305.1"/>
    </source>
</evidence>
<evidence type="ECO:0000313" key="8">
    <source>
        <dbReference type="Proteomes" id="UP001632037"/>
    </source>
</evidence>
<keyword evidence="1" id="KW-0805">Transcription regulation</keyword>
<dbReference type="GO" id="GO:0003677">
    <property type="term" value="F:DNA binding"/>
    <property type="evidence" value="ECO:0007669"/>
    <property type="project" value="UniProtKB-KW"/>
</dbReference>
<reference evidence="7 8" key="1">
    <citation type="submission" date="2024-09" db="EMBL/GenBank/DDBJ databases">
        <title>Genome sequencing and assembly of Phytophthora oleae, isolate VK10A, causative agent of rot of olive drupes.</title>
        <authorList>
            <person name="Conti Taguali S."/>
            <person name="Riolo M."/>
            <person name="La Spada F."/>
            <person name="Cacciola S.O."/>
            <person name="Dionisio G."/>
        </authorList>
    </citation>
    <scope>NUCLEOTIDE SEQUENCE [LARGE SCALE GENOMIC DNA]</scope>
    <source>
        <strain evidence="7 8">VK10A</strain>
    </source>
</reference>
<accession>A0ABD3F1R7</accession>
<sequence>MDVSIPSSPSSPKTDRKSPRSGRKSRVKHDFPIETLRAYSIYRQDDAAKKLKVASITLKRICRRKNYKWTYRAYKAQQRREKLAAQKRQAAEALQRRRETPSSPSLQIPEVLLSLGQERNKAIHCSPTSVSDVAVATPTQGLKAQFPLTTGLRISDGMRQLPPLSQFLKKHQSTNSSIDLTYRPAYYKRRLLPSTNYKSSIYGASFYPAAPTFPTRSLERPNGFYEPTHV</sequence>
<dbReference type="PROSITE" id="PS51519">
    <property type="entry name" value="RWP_RK"/>
    <property type="match status" value="1"/>
</dbReference>
<proteinExistence type="predicted"/>
<dbReference type="EMBL" id="JBIMZQ010000047">
    <property type="protein sequence ID" value="KAL3659305.1"/>
    <property type="molecule type" value="Genomic_DNA"/>
</dbReference>
<name>A0ABD3F1R7_9STRA</name>
<feature type="region of interest" description="Disordered" evidence="5">
    <location>
        <begin position="1"/>
        <end position="29"/>
    </location>
</feature>
<dbReference type="AlphaFoldDB" id="A0ABD3F1R7"/>
<evidence type="ECO:0000256" key="4">
    <source>
        <dbReference type="ARBA" id="ARBA00023242"/>
    </source>
</evidence>
<evidence type="ECO:0000256" key="1">
    <source>
        <dbReference type="ARBA" id="ARBA00023015"/>
    </source>
</evidence>
<keyword evidence="3" id="KW-0804">Transcription</keyword>
<gene>
    <name evidence="7" type="ORF">V7S43_015576</name>
</gene>
<evidence type="ECO:0000256" key="2">
    <source>
        <dbReference type="ARBA" id="ARBA00023125"/>
    </source>
</evidence>
<feature type="compositionally biased region" description="Polar residues" evidence="5">
    <location>
        <begin position="1"/>
        <end position="12"/>
    </location>
</feature>
<keyword evidence="8" id="KW-1185">Reference proteome</keyword>
<evidence type="ECO:0000256" key="3">
    <source>
        <dbReference type="ARBA" id="ARBA00023163"/>
    </source>
</evidence>
<feature type="domain" description="RWP-RK" evidence="6">
    <location>
        <begin position="17"/>
        <end position="97"/>
    </location>
</feature>
<keyword evidence="4" id="KW-0539">Nucleus</keyword>
<evidence type="ECO:0000259" key="6">
    <source>
        <dbReference type="PROSITE" id="PS51519"/>
    </source>
</evidence>